<name>A0A225UW31_9STRA</name>
<dbReference type="AlphaFoldDB" id="A0A225UW31"/>
<protein>
    <submittedName>
        <fullName evidence="1">Uncharacterized protein</fullName>
    </submittedName>
</protein>
<evidence type="ECO:0000313" key="1">
    <source>
        <dbReference type="EMBL" id="OWY97263.1"/>
    </source>
</evidence>
<accession>A0A225UW31</accession>
<dbReference type="PANTHER" id="PTHR40866">
    <property type="entry name" value="BED-TYPE DOMAIN-CONTAINING PROTEIN"/>
    <property type="match status" value="1"/>
</dbReference>
<proteinExistence type="predicted"/>
<dbReference type="EMBL" id="NBNE01010669">
    <property type="protein sequence ID" value="OWY97263.1"/>
    <property type="molecule type" value="Genomic_DNA"/>
</dbReference>
<sequence length="166" mass="18863">MVQTETEHIKVVKLYSHLKKLDSVCKYLQRVDLNMAQVRVLFDSVVAEFPVTADYLKAGAAIVHDPAFETAVMKMVKDEKLSVAEKKAFMSLETQQGKQQDDDYVDSLLHSGEQQRKRGRLLIRYDDIVVKISPTSVTSANFEILVFLKANRSLWDLMNVAGLDKE</sequence>
<reference evidence="2" key="1">
    <citation type="submission" date="2017-03" db="EMBL/GenBank/DDBJ databases">
        <title>Phytopthora megakarya and P. palmivora, two closely related causual agents of cacao black pod achieved similar genome size and gene model numbers by different mechanisms.</title>
        <authorList>
            <person name="Ali S."/>
            <person name="Shao J."/>
            <person name="Larry D.J."/>
            <person name="Kronmiller B."/>
            <person name="Shen D."/>
            <person name="Strem M.D."/>
            <person name="Melnick R.L."/>
            <person name="Guiltinan M.J."/>
            <person name="Tyler B.M."/>
            <person name="Meinhardt L.W."/>
            <person name="Bailey B.A."/>
        </authorList>
    </citation>
    <scope>NUCLEOTIDE SEQUENCE [LARGE SCALE GENOMIC DNA]</scope>
    <source>
        <strain evidence="2">zdho120</strain>
    </source>
</reference>
<dbReference type="Proteomes" id="UP000198211">
    <property type="component" value="Unassembled WGS sequence"/>
</dbReference>
<evidence type="ECO:0000313" key="2">
    <source>
        <dbReference type="Proteomes" id="UP000198211"/>
    </source>
</evidence>
<comment type="caution">
    <text evidence="1">The sequence shown here is derived from an EMBL/GenBank/DDBJ whole genome shotgun (WGS) entry which is preliminary data.</text>
</comment>
<organism evidence="1 2">
    <name type="scientific">Phytophthora megakarya</name>
    <dbReference type="NCBI Taxonomy" id="4795"/>
    <lineage>
        <taxon>Eukaryota</taxon>
        <taxon>Sar</taxon>
        <taxon>Stramenopiles</taxon>
        <taxon>Oomycota</taxon>
        <taxon>Peronosporomycetes</taxon>
        <taxon>Peronosporales</taxon>
        <taxon>Peronosporaceae</taxon>
        <taxon>Phytophthora</taxon>
    </lineage>
</organism>
<dbReference type="PANTHER" id="PTHR40866:SF1">
    <property type="entry name" value="BED-TYPE DOMAIN-CONTAINING PROTEIN"/>
    <property type="match status" value="1"/>
</dbReference>
<keyword evidence="2" id="KW-1185">Reference proteome</keyword>
<dbReference type="OrthoDB" id="105294at2759"/>
<gene>
    <name evidence="1" type="ORF">PHMEG_00032257</name>
</gene>